<dbReference type="AlphaFoldDB" id="A0A1J4KAY5"/>
<dbReference type="SUPFAM" id="SSF48371">
    <property type="entry name" value="ARM repeat"/>
    <property type="match status" value="1"/>
</dbReference>
<dbReference type="VEuPathDB" id="TrichDB:TRFO_23488"/>
<dbReference type="GeneID" id="94837886"/>
<dbReference type="InterPro" id="IPR016024">
    <property type="entry name" value="ARM-type_fold"/>
</dbReference>
<comment type="caution">
    <text evidence="1">The sequence shown here is derived from an EMBL/GenBank/DDBJ whole genome shotgun (WGS) entry which is preliminary data.</text>
</comment>
<dbReference type="RefSeq" id="XP_068361258.1">
    <property type="nucleotide sequence ID" value="XM_068503182.1"/>
</dbReference>
<name>A0A1J4KAY5_9EUKA</name>
<keyword evidence="2" id="KW-1185">Reference proteome</keyword>
<reference evidence="1" key="1">
    <citation type="submission" date="2016-10" db="EMBL/GenBank/DDBJ databases">
        <authorList>
            <person name="Benchimol M."/>
            <person name="Almeida L.G."/>
            <person name="Vasconcelos A.T."/>
            <person name="Perreira-Neves A."/>
            <person name="Rosa I.A."/>
            <person name="Tasca T."/>
            <person name="Bogo M.R."/>
            <person name="de Souza W."/>
        </authorList>
    </citation>
    <scope>NUCLEOTIDE SEQUENCE [LARGE SCALE GENOMIC DNA]</scope>
    <source>
        <strain evidence="1">K</strain>
    </source>
</reference>
<evidence type="ECO:0000313" key="2">
    <source>
        <dbReference type="Proteomes" id="UP000179807"/>
    </source>
</evidence>
<accession>A0A1J4KAY5</accession>
<dbReference type="InterPro" id="IPR011989">
    <property type="entry name" value="ARM-like"/>
</dbReference>
<dbReference type="Proteomes" id="UP000179807">
    <property type="component" value="Unassembled WGS sequence"/>
</dbReference>
<evidence type="ECO:0000313" key="1">
    <source>
        <dbReference type="EMBL" id="OHT08122.1"/>
    </source>
</evidence>
<dbReference type="Gene3D" id="1.25.10.10">
    <property type="entry name" value="Leucine-rich Repeat Variant"/>
    <property type="match status" value="1"/>
</dbReference>
<dbReference type="EMBL" id="MLAK01000677">
    <property type="protein sequence ID" value="OHT08122.1"/>
    <property type="molecule type" value="Genomic_DNA"/>
</dbReference>
<protein>
    <submittedName>
        <fullName evidence="1">Uncharacterized protein</fullName>
    </submittedName>
</protein>
<organism evidence="1 2">
    <name type="scientific">Tritrichomonas foetus</name>
    <dbReference type="NCBI Taxonomy" id="1144522"/>
    <lineage>
        <taxon>Eukaryota</taxon>
        <taxon>Metamonada</taxon>
        <taxon>Parabasalia</taxon>
        <taxon>Tritrichomonadida</taxon>
        <taxon>Tritrichomonadidae</taxon>
        <taxon>Tritrichomonas</taxon>
    </lineage>
</organism>
<proteinExistence type="predicted"/>
<sequence>MIENQECSLFESDQKYRSETLNIDCYSDQNDHIRILWEKLFSFSDPIESLIFLQRYVNLNIIDRINSHQAHFLISIFTENVPASLKSQTSLFLASLFEKNPQAIHVFIESGFISIILPLFPKYHIASFLHYCAYESYNCSKYLIENNFVEILGNLLQNLNRNNNVKTNDLPDDVVLEENEDEQFDDNFIDFIQCAGSVCDLEEYSNITKKLEPILCSIAINEENDWKIRSESIHSLAILIRRSRQSCQNFIESSSLLNIIAPLCEINNYYLEAMCNLIGAILNHTDIMNDELFERLTNFLFTFLKITKSENCLILISNAISDASSNQRFSMKCISIGIISILFQIYDTDGSWDLKINIFESILKVFSYTCLVVIDFFNQHNFFNFLLNNITEMCCCNGYAIALALDSIINMISVTENTNLVEFLLHPEIEEAVEMLVSSDDLEIRYKSERISEFIQNIDNFE</sequence>
<gene>
    <name evidence="1" type="ORF">TRFO_23488</name>
</gene>